<dbReference type="InterPro" id="IPR019349">
    <property type="entry name" value="Ribosomal_mS35_mit"/>
</dbReference>
<evidence type="ECO:0000313" key="3">
    <source>
        <dbReference type="EMBL" id="KAG7130818.1"/>
    </source>
</evidence>
<evidence type="ECO:0000256" key="1">
    <source>
        <dbReference type="SAM" id="MobiDB-lite"/>
    </source>
</evidence>
<dbReference type="AlphaFoldDB" id="A0A8I3APF5"/>
<dbReference type="InterPro" id="IPR039848">
    <property type="entry name" value="Ribosomal_mS35_mt"/>
</dbReference>
<reference evidence="3" key="1">
    <citation type="journal article" date="2021" name="Mol. Plant Pathol.">
        <title>A 20-kb lineage-specific genomic region tames virulence in pathogenic amphidiploid Verticillium longisporum.</title>
        <authorList>
            <person name="Harting R."/>
            <person name="Starke J."/>
            <person name="Kusch H."/>
            <person name="Poggeler S."/>
            <person name="Maurus I."/>
            <person name="Schluter R."/>
            <person name="Landesfeind M."/>
            <person name="Bulla I."/>
            <person name="Nowrousian M."/>
            <person name="de Jonge R."/>
            <person name="Stahlhut G."/>
            <person name="Hoff K.J."/>
            <person name="Asshauer K.P."/>
            <person name="Thurmer A."/>
            <person name="Stanke M."/>
            <person name="Daniel R."/>
            <person name="Morgenstern B."/>
            <person name="Thomma B.P.H.J."/>
            <person name="Kronstad J.W."/>
            <person name="Braus-Stromeyer S.A."/>
            <person name="Braus G.H."/>
        </authorList>
    </citation>
    <scope>NUCLEOTIDE SEQUENCE</scope>
    <source>
        <strain evidence="3">Vl32</strain>
    </source>
</reference>
<dbReference type="GO" id="GO:0032543">
    <property type="term" value="P:mitochondrial translation"/>
    <property type="evidence" value="ECO:0007669"/>
    <property type="project" value="InterPro"/>
</dbReference>
<keyword evidence="3" id="KW-0689">Ribosomal protein</keyword>
<evidence type="ECO:0000259" key="2">
    <source>
        <dbReference type="Pfam" id="PF10213"/>
    </source>
</evidence>
<dbReference type="GO" id="GO:0003735">
    <property type="term" value="F:structural constituent of ribosome"/>
    <property type="evidence" value="ECO:0007669"/>
    <property type="project" value="InterPro"/>
</dbReference>
<dbReference type="OrthoDB" id="283424at2759"/>
<gene>
    <name evidence="3" type="ORF">HYQ45_010476</name>
</gene>
<comment type="caution">
    <text evidence="3">The sequence shown here is derived from an EMBL/GenBank/DDBJ whole genome shotgun (WGS) entry which is preliminary data.</text>
</comment>
<organism evidence="3 4">
    <name type="scientific">Verticillium longisporum</name>
    <name type="common">Verticillium dahliae var. longisporum</name>
    <dbReference type="NCBI Taxonomy" id="100787"/>
    <lineage>
        <taxon>Eukaryota</taxon>
        <taxon>Fungi</taxon>
        <taxon>Dikarya</taxon>
        <taxon>Ascomycota</taxon>
        <taxon>Pezizomycotina</taxon>
        <taxon>Sordariomycetes</taxon>
        <taxon>Hypocreomycetidae</taxon>
        <taxon>Glomerellales</taxon>
        <taxon>Plectosphaerellaceae</taxon>
        <taxon>Verticillium</taxon>
    </lineage>
</organism>
<dbReference type="Proteomes" id="UP000689129">
    <property type="component" value="Unassembled WGS sequence"/>
</dbReference>
<dbReference type="PANTHER" id="PTHR13490:SF0">
    <property type="entry name" value="SMALL RIBOSOMAL SUBUNIT PROTEIN MS35"/>
    <property type="match status" value="1"/>
</dbReference>
<name>A0A8I3APF5_VERLO</name>
<proteinExistence type="predicted"/>
<feature type="domain" description="Small ribosomal subunit protein mS35 mitochondrial conserved" evidence="2">
    <location>
        <begin position="154"/>
        <end position="273"/>
    </location>
</feature>
<dbReference type="PANTHER" id="PTHR13490">
    <property type="entry name" value="MITOCHONDRIAL 28S RIBOSOMAL PROTEIN S28"/>
    <property type="match status" value="1"/>
</dbReference>
<feature type="region of interest" description="Disordered" evidence="1">
    <location>
        <begin position="1"/>
        <end position="27"/>
    </location>
</feature>
<keyword evidence="3" id="KW-0687">Ribonucleoprotein</keyword>
<protein>
    <submittedName>
        <fullName evidence="3">37S ribosomal protein S24 like</fullName>
    </submittedName>
</protein>
<accession>A0A8I3APF5</accession>
<dbReference type="GO" id="GO:0005763">
    <property type="term" value="C:mitochondrial small ribosomal subunit"/>
    <property type="evidence" value="ECO:0007669"/>
    <property type="project" value="TreeGrafter"/>
</dbReference>
<evidence type="ECO:0000313" key="4">
    <source>
        <dbReference type="Proteomes" id="UP000689129"/>
    </source>
</evidence>
<feature type="compositionally biased region" description="Low complexity" evidence="1">
    <location>
        <begin position="1"/>
        <end position="15"/>
    </location>
</feature>
<dbReference type="EMBL" id="JAEMWZ010000221">
    <property type="protein sequence ID" value="KAG7130818.1"/>
    <property type="molecule type" value="Genomic_DNA"/>
</dbReference>
<sequence length="351" mass="39510">MAPRRGLTTTATTWAPGGGRNRGSANPYEHLEDAFKDLSPEQLKALEAAIREDEGPDSPASLNDFLSAEEPELRKEQAFDAQYRELIRQKPAQRSSLFYDELDPETVTEDTGAEFDEDDITSLAHGKLDEIREHRHYARVAAWEMPLLSKLAKPFEPPTKEQVLRYRYTTYMGENHPAEKKVVVQFSPADLGLTPVQANKLRKLAGTRYDPGKDIIKMSCESFDHAAQNKRYLSDQVDTLVAAAKDPKDTFEDIPLDTRHYKPVVKPKFPKEWRLTPDRKKELAALREQAKQLDASKEAEGQLVDGQKMIDVMLGGPSIVAQQTLSKEAMAEMLVVAQRQAAPKPKKQGRN</sequence>
<dbReference type="Pfam" id="PF10213">
    <property type="entry name" value="MRP-S28"/>
    <property type="match status" value="1"/>
</dbReference>